<keyword evidence="5" id="KW-0175">Coiled coil</keyword>
<evidence type="ECO:0000259" key="7">
    <source>
        <dbReference type="Pfam" id="PF13874"/>
    </source>
</evidence>
<dbReference type="Proteomes" id="UP000541558">
    <property type="component" value="Unassembled WGS sequence"/>
</dbReference>
<comment type="subcellular location">
    <subcellularLocation>
        <location evidence="1">Nucleus</location>
        <location evidence="1">Nuclear pore complex</location>
    </subcellularLocation>
</comment>
<proteinExistence type="predicted"/>
<feature type="region of interest" description="Disordered" evidence="6">
    <location>
        <begin position="1"/>
        <end position="81"/>
    </location>
</feature>
<keyword evidence="3" id="KW-0509">mRNA transport</keyword>
<dbReference type="AlphaFoldDB" id="A0A8H5ASQ6"/>
<dbReference type="Pfam" id="PF13634">
    <property type="entry name" value="Nucleoporin_FG"/>
    <property type="match status" value="2"/>
</dbReference>
<accession>A0A8H5ASQ6</accession>
<feature type="coiled-coil region" evidence="5">
    <location>
        <begin position="395"/>
        <end position="429"/>
    </location>
</feature>
<evidence type="ECO:0000313" key="8">
    <source>
        <dbReference type="EMBL" id="KAF5310355.1"/>
    </source>
</evidence>
<sequence length="590" mass="61539">MSLFGGFGNTGGAATSTTGGTGLFGQQQQQQQPQQPQQPQQQQPQQQQPSLFGAQQQQPQQQQQQQPQQQQPFGAFGFRGAMDAGTAQPLQAQATQPSLFGAQPNTGTAAGGGGLFGSGNAGATGGGLFGNTNANQQQQQQTQPTGAFGGTAGTTGGGLFGSSNPNQQQQQQQQQQPAGGLFGSNTTTGTGGLFGSTNTNTQQNQAGGGGLFGSTNAQQQNAGGGGGGLFGAKPAGTGLFGSSTTNPSGGGLFGQQQQQQPQQQQQGGLFGQSTTTNAGASNSLFGSSTLGTSALGQAPPTLGTSNLLNGAQGLGGDANQNQYVTITAKIEAVYNAWNPSSPQCRFQHPFYNLVGPNQVNMYGRPPNALNDSVWEKAVRENPDPSCFVPVIAIGFDDLRERVEAQSKQAEEQSQKLSDLKTRLANLSSRHAVSNSSRLQRAGATQTQITHRLMKLIAHLHLLIPAVRSSAITPEEEALRGRLEEIEDELRRGRVKGKVNELWALVGAVEAGVERGRGGGGEWAVVDEEGMAQIIQVLKDMQAGLAHLTKVLQKDKADMAVVMGQSAEEVQGSEDEMLWNSTSTLRASALR</sequence>
<dbReference type="OrthoDB" id="6162375at2759"/>
<dbReference type="EMBL" id="JAACJK010000230">
    <property type="protein sequence ID" value="KAF5310355.1"/>
    <property type="molecule type" value="Genomic_DNA"/>
</dbReference>
<gene>
    <name evidence="8" type="ORF">D9611_012026</name>
</gene>
<keyword evidence="9" id="KW-1185">Reference proteome</keyword>
<dbReference type="GO" id="GO:0036228">
    <property type="term" value="P:protein localization to nuclear inner membrane"/>
    <property type="evidence" value="ECO:0007669"/>
    <property type="project" value="TreeGrafter"/>
</dbReference>
<dbReference type="Gene3D" id="1.20.5.170">
    <property type="match status" value="1"/>
</dbReference>
<name>A0A8H5ASQ6_9AGAR</name>
<evidence type="ECO:0000256" key="1">
    <source>
        <dbReference type="ARBA" id="ARBA00004567"/>
    </source>
</evidence>
<evidence type="ECO:0000256" key="4">
    <source>
        <dbReference type="ARBA" id="ARBA00023242"/>
    </source>
</evidence>
<evidence type="ECO:0000256" key="2">
    <source>
        <dbReference type="ARBA" id="ARBA00022448"/>
    </source>
</evidence>
<dbReference type="InterPro" id="IPR025574">
    <property type="entry name" value="Nucleoporin_FG_rpt"/>
</dbReference>
<dbReference type="PANTHER" id="PTHR13000:SF0">
    <property type="entry name" value="NUCLEOPORIN P54"/>
    <property type="match status" value="1"/>
</dbReference>
<feature type="compositionally biased region" description="Low complexity" evidence="6">
    <location>
        <begin position="195"/>
        <end position="205"/>
    </location>
</feature>
<dbReference type="Pfam" id="PF13874">
    <property type="entry name" value="Nup54"/>
    <property type="match status" value="1"/>
</dbReference>
<dbReference type="PANTHER" id="PTHR13000">
    <property type="entry name" value="NUCLEOPORIN P54"/>
    <property type="match status" value="1"/>
</dbReference>
<feature type="region of interest" description="Disordered" evidence="6">
    <location>
        <begin position="126"/>
        <end position="284"/>
    </location>
</feature>
<feature type="compositionally biased region" description="Gly residues" evidence="6">
    <location>
        <begin position="1"/>
        <end position="11"/>
    </location>
</feature>
<comment type="caution">
    <text evidence="8">The sequence shown here is derived from an EMBL/GenBank/DDBJ whole genome shotgun (WGS) entry which is preliminary data.</text>
</comment>
<evidence type="ECO:0000256" key="3">
    <source>
        <dbReference type="ARBA" id="ARBA00023132"/>
    </source>
</evidence>
<evidence type="ECO:0000256" key="5">
    <source>
        <dbReference type="SAM" id="Coils"/>
    </source>
</evidence>
<keyword evidence="3" id="KW-0906">Nuclear pore complex</keyword>
<dbReference type="GO" id="GO:0017056">
    <property type="term" value="F:structural constituent of nuclear pore"/>
    <property type="evidence" value="ECO:0007669"/>
    <property type="project" value="TreeGrafter"/>
</dbReference>
<dbReference type="InterPro" id="IPR024864">
    <property type="entry name" value="Nup54/Nup57/Nup44"/>
</dbReference>
<dbReference type="GO" id="GO:0006999">
    <property type="term" value="P:nuclear pore organization"/>
    <property type="evidence" value="ECO:0007669"/>
    <property type="project" value="TreeGrafter"/>
</dbReference>
<keyword evidence="4" id="KW-0539">Nucleus</keyword>
<feature type="compositionally biased region" description="Low complexity" evidence="6">
    <location>
        <begin position="12"/>
        <end position="72"/>
    </location>
</feature>
<feature type="compositionally biased region" description="Gly residues" evidence="6">
    <location>
        <begin position="147"/>
        <end position="160"/>
    </location>
</feature>
<keyword evidence="3" id="KW-0811">Translocation</keyword>
<dbReference type="GO" id="GO:0006607">
    <property type="term" value="P:NLS-bearing protein import into nucleus"/>
    <property type="evidence" value="ECO:0007669"/>
    <property type="project" value="TreeGrafter"/>
</dbReference>
<reference evidence="8 9" key="1">
    <citation type="journal article" date="2020" name="ISME J.">
        <title>Uncovering the hidden diversity of litter-decomposition mechanisms in mushroom-forming fungi.</title>
        <authorList>
            <person name="Floudas D."/>
            <person name="Bentzer J."/>
            <person name="Ahren D."/>
            <person name="Johansson T."/>
            <person name="Persson P."/>
            <person name="Tunlid A."/>
        </authorList>
    </citation>
    <scope>NUCLEOTIDE SEQUENCE [LARGE SCALE GENOMIC DNA]</scope>
    <source>
        <strain evidence="8 9">CBS 175.51</strain>
    </source>
</reference>
<feature type="compositionally biased region" description="Low complexity" evidence="6">
    <location>
        <begin position="167"/>
        <end position="176"/>
    </location>
</feature>
<feature type="compositionally biased region" description="Low complexity" evidence="6">
    <location>
        <begin position="130"/>
        <end position="146"/>
    </location>
</feature>
<feature type="compositionally biased region" description="Low complexity" evidence="6">
    <location>
        <begin position="254"/>
        <end position="273"/>
    </location>
</feature>
<feature type="domain" description="Nucleoporin Nup54 alpha-helical" evidence="7">
    <location>
        <begin position="365"/>
        <end position="504"/>
    </location>
</feature>
<evidence type="ECO:0000256" key="6">
    <source>
        <dbReference type="SAM" id="MobiDB-lite"/>
    </source>
</evidence>
<keyword evidence="3" id="KW-0653">Protein transport</keyword>
<organism evidence="8 9">
    <name type="scientific">Ephemerocybe angulata</name>
    <dbReference type="NCBI Taxonomy" id="980116"/>
    <lineage>
        <taxon>Eukaryota</taxon>
        <taxon>Fungi</taxon>
        <taxon>Dikarya</taxon>
        <taxon>Basidiomycota</taxon>
        <taxon>Agaricomycotina</taxon>
        <taxon>Agaricomycetes</taxon>
        <taxon>Agaricomycetidae</taxon>
        <taxon>Agaricales</taxon>
        <taxon>Agaricineae</taxon>
        <taxon>Psathyrellaceae</taxon>
        <taxon>Ephemerocybe</taxon>
    </lineage>
</organism>
<protein>
    <recommendedName>
        <fullName evidence="7">Nucleoporin Nup54 alpha-helical domain-containing protein</fullName>
    </recommendedName>
</protein>
<dbReference type="InterPro" id="IPR025712">
    <property type="entry name" value="Nup54_alpha-helical_dom"/>
</dbReference>
<feature type="compositionally biased region" description="Polar residues" evidence="6">
    <location>
        <begin position="274"/>
        <end position="284"/>
    </location>
</feature>
<dbReference type="GO" id="GO:0044613">
    <property type="term" value="C:nuclear pore central transport channel"/>
    <property type="evidence" value="ECO:0007669"/>
    <property type="project" value="TreeGrafter"/>
</dbReference>
<evidence type="ECO:0000313" key="9">
    <source>
        <dbReference type="Proteomes" id="UP000541558"/>
    </source>
</evidence>
<keyword evidence="2" id="KW-0813">Transport</keyword>